<feature type="domain" description="PI31 proteasome regulator C-terminal" evidence="12">
    <location>
        <begin position="208"/>
        <end position="259"/>
    </location>
</feature>
<evidence type="ECO:0000256" key="9">
    <source>
        <dbReference type="ARBA" id="ARBA00022990"/>
    </source>
</evidence>
<evidence type="ECO:0000259" key="13">
    <source>
        <dbReference type="Pfam" id="PF11566"/>
    </source>
</evidence>
<dbReference type="EMBL" id="JAFEMO010000012">
    <property type="protein sequence ID" value="KAH7553759.1"/>
    <property type="molecule type" value="Genomic_DNA"/>
</dbReference>
<keyword evidence="6" id="KW-0597">Phosphoprotein</keyword>
<feature type="region of interest" description="Disordered" evidence="11">
    <location>
        <begin position="274"/>
        <end position="295"/>
    </location>
</feature>
<gene>
    <name evidence="14" type="ORF">JRO89_XS12G0052500</name>
</gene>
<keyword evidence="9" id="KW-0007">Acetylation</keyword>
<keyword evidence="7" id="KW-0256">Endoplasmic reticulum</keyword>
<dbReference type="InterPro" id="IPR021625">
    <property type="entry name" value="PI31_Prot_N"/>
</dbReference>
<accession>A0ABQ8HB80</accession>
<protein>
    <recommendedName>
        <fullName evidence="16">Proteasome inhibitor PI31 subunit</fullName>
    </recommendedName>
</protein>
<name>A0ABQ8HB80_9ROSI</name>
<dbReference type="InterPro" id="IPR013886">
    <property type="entry name" value="PI31_Prot_C"/>
</dbReference>
<dbReference type="InterPro" id="IPR045128">
    <property type="entry name" value="PI31-like"/>
</dbReference>
<comment type="similarity">
    <text evidence="3">Belongs to the proteasome inhibitor PI31 family.</text>
</comment>
<feature type="domain" description="PI31 proteasome regulator N-terminal" evidence="13">
    <location>
        <begin position="15"/>
        <end position="155"/>
    </location>
</feature>
<dbReference type="Pfam" id="PF08577">
    <property type="entry name" value="PI31_Prot_C"/>
    <property type="match status" value="1"/>
</dbReference>
<evidence type="ECO:0000259" key="12">
    <source>
        <dbReference type="Pfam" id="PF08577"/>
    </source>
</evidence>
<keyword evidence="8" id="KW-0647">Proteasome</keyword>
<keyword evidence="15" id="KW-1185">Reference proteome</keyword>
<evidence type="ECO:0000256" key="4">
    <source>
        <dbReference type="ARBA" id="ARBA00022481"/>
    </source>
</evidence>
<dbReference type="Pfam" id="PF11566">
    <property type="entry name" value="PI31_Prot_N"/>
    <property type="match status" value="1"/>
</dbReference>
<feature type="compositionally biased region" description="Basic and acidic residues" evidence="11">
    <location>
        <begin position="283"/>
        <end position="295"/>
    </location>
</feature>
<evidence type="ECO:0000313" key="14">
    <source>
        <dbReference type="EMBL" id="KAH7553759.1"/>
    </source>
</evidence>
<keyword evidence="5" id="KW-0963">Cytoplasm</keyword>
<evidence type="ECO:0000256" key="10">
    <source>
        <dbReference type="ARBA" id="ARBA00024805"/>
    </source>
</evidence>
<evidence type="ECO:0000256" key="7">
    <source>
        <dbReference type="ARBA" id="ARBA00022824"/>
    </source>
</evidence>
<evidence type="ECO:0000256" key="1">
    <source>
        <dbReference type="ARBA" id="ARBA00004240"/>
    </source>
</evidence>
<evidence type="ECO:0000256" key="2">
    <source>
        <dbReference type="ARBA" id="ARBA00004496"/>
    </source>
</evidence>
<comment type="function">
    <text evidence="10">Plays an important role in control of proteasome function. Inhibits the hydrolysis of protein and peptide substrates by the 20S proteasome. Also inhibits the activation of the proteasome by the proteasome regulatory proteins PA700 and PA28.</text>
</comment>
<comment type="caution">
    <text evidence="14">The sequence shown here is derived from an EMBL/GenBank/DDBJ whole genome shotgun (WGS) entry which is preliminary data.</text>
</comment>
<dbReference type="Gene3D" id="3.40.1000.30">
    <property type="match status" value="1"/>
</dbReference>
<evidence type="ECO:0000256" key="3">
    <source>
        <dbReference type="ARBA" id="ARBA00006405"/>
    </source>
</evidence>
<organism evidence="14 15">
    <name type="scientific">Xanthoceras sorbifolium</name>
    <dbReference type="NCBI Taxonomy" id="99658"/>
    <lineage>
        <taxon>Eukaryota</taxon>
        <taxon>Viridiplantae</taxon>
        <taxon>Streptophyta</taxon>
        <taxon>Embryophyta</taxon>
        <taxon>Tracheophyta</taxon>
        <taxon>Spermatophyta</taxon>
        <taxon>Magnoliopsida</taxon>
        <taxon>eudicotyledons</taxon>
        <taxon>Gunneridae</taxon>
        <taxon>Pentapetalae</taxon>
        <taxon>rosids</taxon>
        <taxon>malvids</taxon>
        <taxon>Sapindales</taxon>
        <taxon>Sapindaceae</taxon>
        <taxon>Xanthoceroideae</taxon>
        <taxon>Xanthoceras</taxon>
    </lineage>
</organism>
<comment type="subcellular location">
    <subcellularLocation>
        <location evidence="2">Cytoplasm</location>
    </subcellularLocation>
    <subcellularLocation>
        <location evidence="1">Endoplasmic reticulum</location>
    </subcellularLocation>
</comment>
<evidence type="ECO:0008006" key="16">
    <source>
        <dbReference type="Google" id="ProtNLM"/>
    </source>
</evidence>
<evidence type="ECO:0000256" key="6">
    <source>
        <dbReference type="ARBA" id="ARBA00022553"/>
    </source>
</evidence>
<evidence type="ECO:0000256" key="5">
    <source>
        <dbReference type="ARBA" id="ARBA00022490"/>
    </source>
</evidence>
<dbReference type="PANTHER" id="PTHR13266">
    <property type="entry name" value="PROTEASOME INHIBITOR"/>
    <property type="match status" value="1"/>
</dbReference>
<evidence type="ECO:0000256" key="8">
    <source>
        <dbReference type="ARBA" id="ARBA00022942"/>
    </source>
</evidence>
<sequence>MASDKSVMALIRALKPSFRNDHDKVAFAVHASFLATGHVLTATGSAACSDTALSSPSTDEVGIDHWNELDDNYAFVYVNPENDSKKVLVKCLVMNNKLLVDALAQGASEPVHLEIDVGDYVGEQGGANYSAQFKNLEKLVKSLDTEILAKLHGSSKPFSSETSEAARRNTNDPAVGVSEPTGPQHDPSGVMLPPVYIGGFSDRFPGPPAGMYPRGDFGSDGGMLVGPGHPMFGRNERDFGHPGGLPGVPPGARFDPYGPPGVPGFEPERFVRNPRRPGGGTHPDMEHFRDGSDFI</sequence>
<evidence type="ECO:0000256" key="11">
    <source>
        <dbReference type="SAM" id="MobiDB-lite"/>
    </source>
</evidence>
<feature type="region of interest" description="Disordered" evidence="11">
    <location>
        <begin position="154"/>
        <end position="189"/>
    </location>
</feature>
<reference evidence="14 15" key="1">
    <citation type="submission" date="2021-02" db="EMBL/GenBank/DDBJ databases">
        <title>Plant Genome Project.</title>
        <authorList>
            <person name="Zhang R.-G."/>
        </authorList>
    </citation>
    <scope>NUCLEOTIDE SEQUENCE [LARGE SCALE GENOMIC DNA]</scope>
    <source>
        <tissue evidence="14">Leaves</tissue>
    </source>
</reference>
<keyword evidence="4" id="KW-0488">Methylation</keyword>
<proteinExistence type="inferred from homology"/>
<dbReference type="Proteomes" id="UP000827721">
    <property type="component" value="Unassembled WGS sequence"/>
</dbReference>
<evidence type="ECO:0000313" key="15">
    <source>
        <dbReference type="Proteomes" id="UP000827721"/>
    </source>
</evidence>
<dbReference type="PANTHER" id="PTHR13266:SF1">
    <property type="entry name" value="PROTEASOME INHIBITOR PI31 SUBUNIT"/>
    <property type="match status" value="1"/>
</dbReference>